<dbReference type="AlphaFoldDB" id="A0A1U7CKZ7"/>
<dbReference type="KEGG" id="pbor:BSF38_01028"/>
<feature type="chain" id="PRO_5012391676" description="Tetratricopeptide repeat protein" evidence="2">
    <location>
        <begin position="27"/>
        <end position="547"/>
    </location>
</feature>
<feature type="repeat" description="TPR" evidence="1">
    <location>
        <begin position="290"/>
        <end position="323"/>
    </location>
</feature>
<name>A0A1U7CKZ7_9BACT</name>
<dbReference type="InterPro" id="IPR019734">
    <property type="entry name" value="TPR_rpt"/>
</dbReference>
<organism evidence="3 4">
    <name type="scientific">Paludisphaera borealis</name>
    <dbReference type="NCBI Taxonomy" id="1387353"/>
    <lineage>
        <taxon>Bacteria</taxon>
        <taxon>Pseudomonadati</taxon>
        <taxon>Planctomycetota</taxon>
        <taxon>Planctomycetia</taxon>
        <taxon>Isosphaerales</taxon>
        <taxon>Isosphaeraceae</taxon>
        <taxon>Paludisphaera</taxon>
    </lineage>
</organism>
<protein>
    <recommendedName>
        <fullName evidence="5">Tetratricopeptide repeat protein</fullName>
    </recommendedName>
</protein>
<dbReference type="EMBL" id="CP019082">
    <property type="protein sequence ID" value="APW59601.1"/>
    <property type="molecule type" value="Genomic_DNA"/>
</dbReference>
<evidence type="ECO:0008006" key="5">
    <source>
        <dbReference type="Google" id="ProtNLM"/>
    </source>
</evidence>
<dbReference type="RefSeq" id="WP_076343757.1">
    <property type="nucleotide sequence ID" value="NZ_CP019082.1"/>
</dbReference>
<dbReference type="InterPro" id="IPR011990">
    <property type="entry name" value="TPR-like_helical_dom_sf"/>
</dbReference>
<reference evidence="4" key="1">
    <citation type="submission" date="2016-12" db="EMBL/GenBank/DDBJ databases">
        <title>Comparative genomics of four Isosphaeraceae planctomycetes: a common pool of plasmids and glycoside hydrolase genes.</title>
        <authorList>
            <person name="Ivanova A."/>
        </authorList>
    </citation>
    <scope>NUCLEOTIDE SEQUENCE [LARGE SCALE GENOMIC DNA]</scope>
    <source>
        <strain evidence="4">PX4</strain>
    </source>
</reference>
<dbReference type="SMART" id="SM00028">
    <property type="entry name" value="TPR"/>
    <property type="match status" value="3"/>
</dbReference>
<accession>A0A1U7CKZ7</accession>
<proteinExistence type="predicted"/>
<evidence type="ECO:0000256" key="2">
    <source>
        <dbReference type="SAM" id="SignalP"/>
    </source>
</evidence>
<feature type="signal peptide" evidence="2">
    <location>
        <begin position="1"/>
        <end position="26"/>
    </location>
</feature>
<evidence type="ECO:0000256" key="1">
    <source>
        <dbReference type="PROSITE-ProRule" id="PRU00339"/>
    </source>
</evidence>
<keyword evidence="2" id="KW-0732">Signal</keyword>
<keyword evidence="4" id="KW-1185">Reference proteome</keyword>
<dbReference type="Pfam" id="PF13432">
    <property type="entry name" value="TPR_16"/>
    <property type="match status" value="1"/>
</dbReference>
<dbReference type="STRING" id="1387353.BSF38_01028"/>
<dbReference type="PROSITE" id="PS50005">
    <property type="entry name" value="TPR"/>
    <property type="match status" value="1"/>
</dbReference>
<dbReference type="Proteomes" id="UP000186309">
    <property type="component" value="Chromosome"/>
</dbReference>
<evidence type="ECO:0000313" key="3">
    <source>
        <dbReference type="EMBL" id="APW59601.1"/>
    </source>
</evidence>
<dbReference type="Gene3D" id="1.25.40.10">
    <property type="entry name" value="Tetratricopeptide repeat domain"/>
    <property type="match status" value="1"/>
</dbReference>
<dbReference type="SUPFAM" id="SSF48452">
    <property type="entry name" value="TPR-like"/>
    <property type="match status" value="1"/>
</dbReference>
<gene>
    <name evidence="3" type="ORF">BSF38_01028</name>
</gene>
<evidence type="ECO:0000313" key="4">
    <source>
        <dbReference type="Proteomes" id="UP000186309"/>
    </source>
</evidence>
<sequence length="547" mass="56558">MNRNLMMRSLLILSMAVLAPADLAFARGFGGGGRGGGGGGFRGGGYGGGGFRGGGGYGGYGGGGFRGGGFSGGYGGYRGGYGGMSSFGRTPSFSAPRTYNAPGAGRLDYGARTGSYNTARGGSVNYGAAGVGGRGLGGVEAGRGVYGIAGTTAGGRSFADVGRVGGVAGGRGVYGASTMRPYGFNAYGGYHNGWMHGYWNGHDNAAWGWRSPYWGGGLWGSGLGWGMGMGLGLGWGLSSWGYGSSLYGMGYMPYMNPYYSNAFVASAPYDYSQPIDTTAAPVDQMTADPAVALFDAGRESFKQGNYDEALKQTDEALKQLPSDTTLHEFRGACLFALGRYEEAAATLYAVLSVGPGWDWTTLVGLYPNVDVYTVQLRALEAYCKSHSSGPAWFVLAYHYLTQGFTDAAVTALKHVVALSPSDTLSAKLLKQLDAPKTEPVATTAPAPATDTVLPAGATIAGTWTATPSADLTVSLTIAEGGAFTWKATHKDQPRTFNGSSTFGDGLLTLVQDQGPAIVGRVSWTDPTHMTFRIVGDGPDDPGLSFSK</sequence>
<keyword evidence="1" id="KW-0802">TPR repeat</keyword>